<keyword evidence="4" id="KW-1185">Reference proteome</keyword>
<gene>
    <name evidence="3" type="ORF">M9978_10500</name>
</gene>
<evidence type="ECO:0000313" key="4">
    <source>
        <dbReference type="Proteomes" id="UP001139451"/>
    </source>
</evidence>
<dbReference type="InterPro" id="IPR011600">
    <property type="entry name" value="Pept_C14_caspase"/>
</dbReference>
<feature type="domain" description="Peptidase C14 caspase" evidence="2">
    <location>
        <begin position="37"/>
        <end position="281"/>
    </location>
</feature>
<protein>
    <submittedName>
        <fullName evidence="3">Caspase family protein</fullName>
    </submittedName>
</protein>
<dbReference type="RefSeq" id="WP_254292997.1">
    <property type="nucleotide sequence ID" value="NZ_JAMLDX010000007.1"/>
</dbReference>
<dbReference type="AlphaFoldDB" id="A0A9X2HKJ8"/>
<proteinExistence type="predicted"/>
<dbReference type="Pfam" id="PF00656">
    <property type="entry name" value="Peptidase_C14"/>
    <property type="match status" value="1"/>
</dbReference>
<evidence type="ECO:0000259" key="2">
    <source>
        <dbReference type="Pfam" id="PF00656"/>
    </source>
</evidence>
<comment type="caution">
    <text evidence="3">The sequence shown here is derived from an EMBL/GenBank/DDBJ whole genome shotgun (WGS) entry which is preliminary data.</text>
</comment>
<dbReference type="GO" id="GO:0004197">
    <property type="term" value="F:cysteine-type endopeptidase activity"/>
    <property type="evidence" value="ECO:0007669"/>
    <property type="project" value="InterPro"/>
</dbReference>
<dbReference type="InterPro" id="IPR050452">
    <property type="entry name" value="Metacaspase"/>
</dbReference>
<accession>A0A9X2HKJ8</accession>
<dbReference type="GO" id="GO:0005737">
    <property type="term" value="C:cytoplasm"/>
    <property type="evidence" value="ECO:0007669"/>
    <property type="project" value="TreeGrafter"/>
</dbReference>
<evidence type="ECO:0000256" key="1">
    <source>
        <dbReference type="SAM" id="SignalP"/>
    </source>
</evidence>
<sequence length="803" mass="84113">MFKRLALACLAIALTGAAMPPEPAPVQAKAEAKGRIRAVIIGVVNYKDGIATPMIGAFNDSVLIAETLMREGAKAEDVTLLLDPPTPELMAARGNPRMRQTKVVPDGVGTRANILAALKRIVDTTRPGDEVLLSFSGHGMQQNEAVAGSEPDGLDEVFLPYDTGAANGSEKIQNAVTDDEIGAVIDAIRAKGGNVTYLADFCHSGDSNRDAGGKDNGAPTAQKLGMPPLKRKFATVSDGNFVRDLAVETAKGKAGWGAYVGLLAVPSKEQAKQYQAPRYADPLEQAAHGLLTVYTMANWNNPRVYSYRDLANRITAGIDGHKAPRPEFDGDLDRPVMGGLMKTAAASSSGGSWAVYKAARVFGEGVKTTDPVKLDRLEMGAGQLQGVVEGTVVGLALSSPAGDKTILYGRVDKADAYKAVLVPTAYGDIPAEAWNDVRDIDGKPLSREVRLVATIEQQPVQLDYRIALPAAPASPTPAQAAALAALQAIKPADIGATFVQPGQAADLILAFDKDKLTLRQPPAQVTAAFGDIDLAPIMAAGGDTAIRTRFMVGGALVKATRFSRLQRVLASPAMETGGPGNDPGKDVKVEFYVARPKSLAAGAACPDTSAAFYAVDPGAKRVGGDGSEAGSFSFQRCDWLFIQVTNTGKDDVYVNPLIFSPDGGILLFDGQDRRAGIKADNPTRLRAGESGVLQYNLSDAQDGAQLRDDFVLLVSDVSDGVPLSYARLVQCPVVPGPEDGPACATPGAGPTLAGTRMRNNGAAGTAVEDLIDAALVGSTTRSGPVKKPTSVSALRFSWQTGQR</sequence>
<feature type="chain" id="PRO_5040997521" evidence="1">
    <location>
        <begin position="21"/>
        <end position="803"/>
    </location>
</feature>
<name>A0A9X2HKJ8_9SPHN</name>
<dbReference type="Gene3D" id="3.40.50.1460">
    <property type="match status" value="1"/>
</dbReference>
<dbReference type="PANTHER" id="PTHR48104:SF30">
    <property type="entry name" value="METACASPASE-1"/>
    <property type="match status" value="1"/>
</dbReference>
<organism evidence="3 4">
    <name type="scientific">Sphingomonas tagetis</name>
    <dbReference type="NCBI Taxonomy" id="2949092"/>
    <lineage>
        <taxon>Bacteria</taxon>
        <taxon>Pseudomonadati</taxon>
        <taxon>Pseudomonadota</taxon>
        <taxon>Alphaproteobacteria</taxon>
        <taxon>Sphingomonadales</taxon>
        <taxon>Sphingomonadaceae</taxon>
        <taxon>Sphingomonas</taxon>
    </lineage>
</organism>
<dbReference type="EMBL" id="JAMLDX010000007">
    <property type="protein sequence ID" value="MCP3730859.1"/>
    <property type="molecule type" value="Genomic_DNA"/>
</dbReference>
<evidence type="ECO:0000313" key="3">
    <source>
        <dbReference type="EMBL" id="MCP3730859.1"/>
    </source>
</evidence>
<dbReference type="PANTHER" id="PTHR48104">
    <property type="entry name" value="METACASPASE-4"/>
    <property type="match status" value="1"/>
</dbReference>
<feature type="signal peptide" evidence="1">
    <location>
        <begin position="1"/>
        <end position="20"/>
    </location>
</feature>
<reference evidence="3" key="1">
    <citation type="submission" date="2022-05" db="EMBL/GenBank/DDBJ databases">
        <title>Sphingomonas sp. strain MG17 Genome sequencing and assembly.</title>
        <authorList>
            <person name="Kim I."/>
        </authorList>
    </citation>
    <scope>NUCLEOTIDE SEQUENCE</scope>
    <source>
        <strain evidence="3">MG17</strain>
    </source>
</reference>
<dbReference type="GO" id="GO:0006508">
    <property type="term" value="P:proteolysis"/>
    <property type="evidence" value="ECO:0007669"/>
    <property type="project" value="InterPro"/>
</dbReference>
<dbReference type="Proteomes" id="UP001139451">
    <property type="component" value="Unassembled WGS sequence"/>
</dbReference>
<keyword evidence="1" id="KW-0732">Signal</keyword>